<evidence type="ECO:0000313" key="1">
    <source>
        <dbReference type="EMBL" id="KPN64648.1"/>
    </source>
</evidence>
<comment type="caution">
    <text evidence="1">The sequence shown here is derived from an EMBL/GenBank/DDBJ whole genome shotgun (WGS) entry which is preliminary data.</text>
</comment>
<gene>
    <name evidence="1" type="ORF">AKJ29_00885</name>
</gene>
<dbReference type="EMBL" id="LKBA01000003">
    <property type="protein sequence ID" value="KPN64648.1"/>
    <property type="molecule type" value="Genomic_DNA"/>
</dbReference>
<dbReference type="OrthoDB" id="7867482at2"/>
<name>A0A0P7KQC2_9RHOB</name>
<keyword evidence="2" id="KW-1185">Reference proteome</keyword>
<sequence length="114" mass="13457">MTEDDFTDYEKIPPDVGESAFAYCRRLEEDGHEEMFIRKALAHHLEFPIEGMAAFFNQFEMARLRHLTLLKSIHPNRTRFSLTRKFSKNLGISEELAEKWIDRFEEAGGIEYKN</sequence>
<dbReference type="RefSeq" id="WP_055187520.1">
    <property type="nucleotide sequence ID" value="NZ_FPBS01000069.1"/>
</dbReference>
<organism evidence="1 2">
    <name type="scientific">Aliiroseovarius crassostreae</name>
    <dbReference type="NCBI Taxonomy" id="154981"/>
    <lineage>
        <taxon>Bacteria</taxon>
        <taxon>Pseudomonadati</taxon>
        <taxon>Pseudomonadota</taxon>
        <taxon>Alphaproteobacteria</taxon>
        <taxon>Rhodobacterales</taxon>
        <taxon>Paracoccaceae</taxon>
        <taxon>Aliiroseovarius</taxon>
    </lineage>
</organism>
<protein>
    <submittedName>
        <fullName evidence="1">Uncharacterized protein</fullName>
    </submittedName>
</protein>
<dbReference type="STRING" id="154981.AKJ29_00885"/>
<proteinExistence type="predicted"/>
<dbReference type="Proteomes" id="UP000050471">
    <property type="component" value="Unassembled WGS sequence"/>
</dbReference>
<evidence type="ECO:0000313" key="2">
    <source>
        <dbReference type="Proteomes" id="UP000050471"/>
    </source>
</evidence>
<accession>A0A0P7KQC2</accession>
<reference evidence="1 2" key="1">
    <citation type="submission" date="2015-09" db="EMBL/GenBank/DDBJ databases">
        <title>Draft genome sequence of Aliiroseovarius crassostreae CV919-312TSm, the causative agent of Roseovarius Oyster Disease (formerly Juvenile Oyster Disease).</title>
        <authorList>
            <person name="Kessner L."/>
            <person name="Spinard E."/>
            <person name="Nelson D."/>
        </authorList>
    </citation>
    <scope>NUCLEOTIDE SEQUENCE [LARGE SCALE GENOMIC DNA]</scope>
    <source>
        <strain evidence="1 2">CV919-312</strain>
    </source>
</reference>
<dbReference type="AlphaFoldDB" id="A0A0P7KQC2"/>